<dbReference type="AlphaFoldDB" id="A0AAP5IE62"/>
<protein>
    <submittedName>
        <fullName evidence="1">Uncharacterized protein</fullName>
    </submittedName>
</protein>
<name>A0AAP5IE62_9CYAN</name>
<sequence>MTSRINAGIGAIASPIPSLSVAKIQGVIGCDRFSVSMYLELRVRWSAIAFQF</sequence>
<accession>A0AAP5IE62</accession>
<dbReference type="EMBL" id="JAALHA020000029">
    <property type="protein sequence ID" value="MDR9900011.1"/>
    <property type="molecule type" value="Genomic_DNA"/>
</dbReference>
<proteinExistence type="predicted"/>
<gene>
    <name evidence="1" type="ORF">G7B40_036475</name>
</gene>
<organism evidence="1 2">
    <name type="scientific">Aetokthonos hydrillicola Thurmond2011</name>
    <dbReference type="NCBI Taxonomy" id="2712845"/>
    <lineage>
        <taxon>Bacteria</taxon>
        <taxon>Bacillati</taxon>
        <taxon>Cyanobacteriota</taxon>
        <taxon>Cyanophyceae</taxon>
        <taxon>Nostocales</taxon>
        <taxon>Hapalosiphonaceae</taxon>
        <taxon>Aetokthonos</taxon>
    </lineage>
</organism>
<evidence type="ECO:0000313" key="1">
    <source>
        <dbReference type="EMBL" id="MDR9900011.1"/>
    </source>
</evidence>
<dbReference type="RefSeq" id="WP_208340859.1">
    <property type="nucleotide sequence ID" value="NZ_CAWQFN010000747.1"/>
</dbReference>
<dbReference type="Proteomes" id="UP000667802">
    <property type="component" value="Unassembled WGS sequence"/>
</dbReference>
<keyword evidence="2" id="KW-1185">Reference proteome</keyword>
<comment type="caution">
    <text evidence="1">The sequence shown here is derived from an EMBL/GenBank/DDBJ whole genome shotgun (WGS) entry which is preliminary data.</text>
</comment>
<reference evidence="2" key="1">
    <citation type="journal article" date="2021" name="Science">
        <title>Hunting the eagle killer: A cyanobacterial neurotoxin causes vacuolar myelinopathy.</title>
        <authorList>
            <person name="Breinlinger S."/>
            <person name="Phillips T.J."/>
            <person name="Haram B.N."/>
            <person name="Mares J."/>
            <person name="Martinez Yerena J.A."/>
            <person name="Hrouzek P."/>
            <person name="Sobotka R."/>
            <person name="Henderson W.M."/>
            <person name="Schmieder P."/>
            <person name="Williams S.M."/>
            <person name="Lauderdale J.D."/>
            <person name="Wilde H.D."/>
            <person name="Gerrin W."/>
            <person name="Kust A."/>
            <person name="Washington J.W."/>
            <person name="Wagner C."/>
            <person name="Geier B."/>
            <person name="Liebeke M."/>
            <person name="Enke H."/>
            <person name="Niedermeyer T.H.J."/>
            <person name="Wilde S.B."/>
        </authorList>
    </citation>
    <scope>NUCLEOTIDE SEQUENCE [LARGE SCALE GENOMIC DNA]</scope>
    <source>
        <strain evidence="2">Thurmond2011</strain>
    </source>
</reference>
<evidence type="ECO:0000313" key="2">
    <source>
        <dbReference type="Proteomes" id="UP000667802"/>
    </source>
</evidence>